<evidence type="ECO:0000259" key="6">
    <source>
        <dbReference type="PROSITE" id="PS51007"/>
    </source>
</evidence>
<feature type="chain" id="PRO_5032924297" description="Cytochrome c domain-containing protein" evidence="5">
    <location>
        <begin position="27"/>
        <end position="123"/>
    </location>
</feature>
<dbReference type="Proteomes" id="UP000445582">
    <property type="component" value="Unassembled WGS sequence"/>
</dbReference>
<dbReference type="InterPro" id="IPR009056">
    <property type="entry name" value="Cyt_c-like_dom"/>
</dbReference>
<name>A0A844YFQ9_9SPHN</name>
<dbReference type="InterPro" id="IPR036909">
    <property type="entry name" value="Cyt_c-like_dom_sf"/>
</dbReference>
<feature type="domain" description="Cytochrome c" evidence="6">
    <location>
        <begin position="32"/>
        <end position="114"/>
    </location>
</feature>
<sequence length="123" mass="13092">MRTRLFLSAMLATTALLLGACQTADAQEAIDSATPAPTSSFAQGVCGACHAVEAPSHSPNPQAPTFVDIANRPGISEESLADWLKDAHNYPDVMDVDLGETDAEELAAYMLTLRSPDYVRLPD</sequence>
<evidence type="ECO:0000256" key="4">
    <source>
        <dbReference type="PROSITE-ProRule" id="PRU00433"/>
    </source>
</evidence>
<dbReference type="PROSITE" id="PS51007">
    <property type="entry name" value="CYTC"/>
    <property type="match status" value="1"/>
</dbReference>
<evidence type="ECO:0000256" key="1">
    <source>
        <dbReference type="ARBA" id="ARBA00022617"/>
    </source>
</evidence>
<keyword evidence="2 4" id="KW-0479">Metal-binding</keyword>
<accession>A0A844YFQ9</accession>
<evidence type="ECO:0000313" key="8">
    <source>
        <dbReference type="Proteomes" id="UP000445582"/>
    </source>
</evidence>
<organism evidence="7 8">
    <name type="scientific">Qipengyuania oceanensis</name>
    <dbReference type="NCBI Taxonomy" id="1463597"/>
    <lineage>
        <taxon>Bacteria</taxon>
        <taxon>Pseudomonadati</taxon>
        <taxon>Pseudomonadota</taxon>
        <taxon>Alphaproteobacteria</taxon>
        <taxon>Sphingomonadales</taxon>
        <taxon>Erythrobacteraceae</taxon>
        <taxon>Qipengyuania</taxon>
    </lineage>
</organism>
<proteinExistence type="predicted"/>
<dbReference type="RefSeq" id="WP_160673871.1">
    <property type="nucleotide sequence ID" value="NZ_WTYN01000001.1"/>
</dbReference>
<evidence type="ECO:0000256" key="5">
    <source>
        <dbReference type="SAM" id="SignalP"/>
    </source>
</evidence>
<dbReference type="PROSITE" id="PS51257">
    <property type="entry name" value="PROKAR_LIPOPROTEIN"/>
    <property type="match status" value="1"/>
</dbReference>
<keyword evidence="1 4" id="KW-0349">Heme</keyword>
<dbReference type="OrthoDB" id="7596428at2"/>
<dbReference type="Gene3D" id="1.10.760.10">
    <property type="entry name" value="Cytochrome c-like domain"/>
    <property type="match status" value="1"/>
</dbReference>
<reference evidence="7 8" key="1">
    <citation type="submission" date="2019-12" db="EMBL/GenBank/DDBJ databases">
        <title>Genomic-based taxomic classification of the family Erythrobacteraceae.</title>
        <authorList>
            <person name="Xu L."/>
        </authorList>
    </citation>
    <scope>NUCLEOTIDE SEQUENCE [LARGE SCALE GENOMIC DNA]</scope>
    <source>
        <strain evidence="7 8">MCCC 1A09965</strain>
    </source>
</reference>
<protein>
    <recommendedName>
        <fullName evidence="6">Cytochrome c domain-containing protein</fullName>
    </recommendedName>
</protein>
<keyword evidence="3 4" id="KW-0408">Iron</keyword>
<dbReference type="AlphaFoldDB" id="A0A844YFQ9"/>
<evidence type="ECO:0000256" key="2">
    <source>
        <dbReference type="ARBA" id="ARBA00022723"/>
    </source>
</evidence>
<evidence type="ECO:0000256" key="3">
    <source>
        <dbReference type="ARBA" id="ARBA00023004"/>
    </source>
</evidence>
<dbReference type="GO" id="GO:0009055">
    <property type="term" value="F:electron transfer activity"/>
    <property type="evidence" value="ECO:0007669"/>
    <property type="project" value="InterPro"/>
</dbReference>
<feature type="signal peptide" evidence="5">
    <location>
        <begin position="1"/>
        <end position="26"/>
    </location>
</feature>
<evidence type="ECO:0000313" key="7">
    <source>
        <dbReference type="EMBL" id="MXO62991.1"/>
    </source>
</evidence>
<gene>
    <name evidence="7" type="ORF">GRI48_08215</name>
</gene>
<keyword evidence="8" id="KW-1185">Reference proteome</keyword>
<keyword evidence="5" id="KW-0732">Signal</keyword>
<dbReference type="EMBL" id="WTYN01000001">
    <property type="protein sequence ID" value="MXO62991.1"/>
    <property type="molecule type" value="Genomic_DNA"/>
</dbReference>
<comment type="caution">
    <text evidence="7">The sequence shown here is derived from an EMBL/GenBank/DDBJ whole genome shotgun (WGS) entry which is preliminary data.</text>
</comment>
<dbReference type="GO" id="GO:0020037">
    <property type="term" value="F:heme binding"/>
    <property type="evidence" value="ECO:0007669"/>
    <property type="project" value="InterPro"/>
</dbReference>
<dbReference type="SUPFAM" id="SSF46626">
    <property type="entry name" value="Cytochrome c"/>
    <property type="match status" value="1"/>
</dbReference>
<dbReference type="GO" id="GO:0046872">
    <property type="term" value="F:metal ion binding"/>
    <property type="evidence" value="ECO:0007669"/>
    <property type="project" value="UniProtKB-KW"/>
</dbReference>